<keyword evidence="3" id="KW-1185">Reference proteome</keyword>
<reference evidence="3" key="1">
    <citation type="journal article" date="2018" name="Nat. Microbiol.">
        <title>Leveraging single-cell genomics to expand the fungal tree of life.</title>
        <authorList>
            <person name="Ahrendt S.R."/>
            <person name="Quandt C.A."/>
            <person name="Ciobanu D."/>
            <person name="Clum A."/>
            <person name="Salamov A."/>
            <person name="Andreopoulos B."/>
            <person name="Cheng J.F."/>
            <person name="Woyke T."/>
            <person name="Pelin A."/>
            <person name="Henrissat B."/>
            <person name="Reynolds N.K."/>
            <person name="Benny G.L."/>
            <person name="Smith M.E."/>
            <person name="James T.Y."/>
            <person name="Grigoriev I.V."/>
        </authorList>
    </citation>
    <scope>NUCLEOTIDE SEQUENCE [LARGE SCALE GENOMIC DNA]</scope>
    <source>
        <strain evidence="3">RSA 468</strain>
    </source>
</reference>
<sequence length="476" mass="53020">MLVKTSIVGAVMALLGLALSAQGETVTGFPISFSIQDPQKRALALVDKNAAVSSAVELSPFTMDNLTIRIFTALDPQVDATTSNVISKLQVLDKCVGFTDSSSVTDPDTALSLFDCSPKESSNFNWIRVGPSVYLIHSVGATMCLARVGENELDNRLGFSPCNIDDPNQGWKLFEIGGRKCDSEVNERFEKGQITIVDLMHQIDLNYTAYIAPIKSQGIPTFSKIDHDLLSFCDGSIQTFFDTFERVNQNMFTKLSSYYPTYAGQTTVATNQAVNLFINGKLSTKLWKAVRPGRDMFIRQFTTILKVSFPETAWLVTVAETMVFNELGAQDSEAPPELSSWGEEVRNMFKQSVQDIWELHIKALASRKQDYEVYAQLYQTKNLIDIFGAESRLSAYLVVELAKRITKDESMRKSCCVTMKKIALGHSDYMDLVTRQSYRVIMPGNSFITLTSAPMNEFAKVSDMVESLNGWDLPKV</sequence>
<feature type="signal peptide" evidence="1">
    <location>
        <begin position="1"/>
        <end position="23"/>
    </location>
</feature>
<dbReference type="PROSITE" id="PS50231">
    <property type="entry name" value="RICIN_B_LECTIN"/>
    <property type="match status" value="1"/>
</dbReference>
<protein>
    <submittedName>
        <fullName evidence="2">Uncharacterized protein</fullName>
    </submittedName>
</protein>
<dbReference type="AlphaFoldDB" id="A0A4P9ZQ82"/>
<feature type="chain" id="PRO_5020581903" evidence="1">
    <location>
        <begin position="24"/>
        <end position="476"/>
    </location>
</feature>
<dbReference type="Proteomes" id="UP000268162">
    <property type="component" value="Unassembled WGS sequence"/>
</dbReference>
<name>A0A4P9ZQ82_9FUNG</name>
<accession>A0A4P9ZQ82</accession>
<dbReference type="SUPFAM" id="SSF50370">
    <property type="entry name" value="Ricin B-like lectins"/>
    <property type="match status" value="1"/>
</dbReference>
<proteinExistence type="predicted"/>
<dbReference type="InterPro" id="IPR035992">
    <property type="entry name" value="Ricin_B-like_lectins"/>
</dbReference>
<organism evidence="2 3">
    <name type="scientific">Dimargaris cristalligena</name>
    <dbReference type="NCBI Taxonomy" id="215637"/>
    <lineage>
        <taxon>Eukaryota</taxon>
        <taxon>Fungi</taxon>
        <taxon>Fungi incertae sedis</taxon>
        <taxon>Zoopagomycota</taxon>
        <taxon>Kickxellomycotina</taxon>
        <taxon>Dimargaritomycetes</taxon>
        <taxon>Dimargaritales</taxon>
        <taxon>Dimargaritaceae</taxon>
        <taxon>Dimargaris</taxon>
    </lineage>
</organism>
<evidence type="ECO:0000313" key="3">
    <source>
        <dbReference type="Proteomes" id="UP000268162"/>
    </source>
</evidence>
<dbReference type="EMBL" id="ML002873">
    <property type="protein sequence ID" value="RKP35425.1"/>
    <property type="molecule type" value="Genomic_DNA"/>
</dbReference>
<gene>
    <name evidence="2" type="ORF">BJ085DRAFT_28217</name>
</gene>
<keyword evidence="1" id="KW-0732">Signal</keyword>
<evidence type="ECO:0000256" key="1">
    <source>
        <dbReference type="SAM" id="SignalP"/>
    </source>
</evidence>
<evidence type="ECO:0000313" key="2">
    <source>
        <dbReference type="EMBL" id="RKP35425.1"/>
    </source>
</evidence>